<reference evidence="2 3" key="1">
    <citation type="journal article" date="2016" name="Nat. Commun.">
        <title>Thousands of microbial genomes shed light on interconnected biogeochemical processes in an aquifer system.</title>
        <authorList>
            <person name="Anantharaman K."/>
            <person name="Brown C.T."/>
            <person name="Hug L.A."/>
            <person name="Sharon I."/>
            <person name="Castelle C.J."/>
            <person name="Probst A.J."/>
            <person name="Thomas B.C."/>
            <person name="Singh A."/>
            <person name="Wilkins M.J."/>
            <person name="Karaoz U."/>
            <person name="Brodie E.L."/>
            <person name="Williams K.H."/>
            <person name="Hubbard S.S."/>
            <person name="Banfield J.F."/>
        </authorList>
    </citation>
    <scope>NUCLEOTIDE SEQUENCE [LARGE SCALE GENOMIC DNA]</scope>
</reference>
<dbReference type="AlphaFoldDB" id="A0A1G1Z4Q9"/>
<dbReference type="PROSITE" id="PS00409">
    <property type="entry name" value="PROKAR_NTER_METHYL"/>
    <property type="match status" value="1"/>
</dbReference>
<dbReference type="NCBIfam" id="TIGR02532">
    <property type="entry name" value="IV_pilin_GFxxxE"/>
    <property type="match status" value="1"/>
</dbReference>
<evidence type="ECO:0008006" key="4">
    <source>
        <dbReference type="Google" id="ProtNLM"/>
    </source>
</evidence>
<name>A0A1G1Z4Q9_9BACT</name>
<gene>
    <name evidence="2" type="ORF">A3I31_03175</name>
</gene>
<dbReference type="EMBL" id="MHIZ01000032">
    <property type="protein sequence ID" value="OGY59602.1"/>
    <property type="molecule type" value="Genomic_DNA"/>
</dbReference>
<keyword evidence="1" id="KW-0472">Membrane</keyword>
<dbReference type="InterPro" id="IPR012902">
    <property type="entry name" value="N_methyl_site"/>
</dbReference>
<proteinExistence type="predicted"/>
<evidence type="ECO:0000313" key="3">
    <source>
        <dbReference type="Proteomes" id="UP000178808"/>
    </source>
</evidence>
<accession>A0A1G1Z4Q9</accession>
<protein>
    <recommendedName>
        <fullName evidence="4">Type II secretion system protein GspG C-terminal domain-containing protein</fullName>
    </recommendedName>
</protein>
<evidence type="ECO:0000313" key="2">
    <source>
        <dbReference type="EMBL" id="OGY59602.1"/>
    </source>
</evidence>
<keyword evidence="1" id="KW-0812">Transmembrane</keyword>
<dbReference type="SUPFAM" id="SSF54523">
    <property type="entry name" value="Pili subunits"/>
    <property type="match status" value="1"/>
</dbReference>
<keyword evidence="1" id="KW-1133">Transmembrane helix</keyword>
<dbReference type="Pfam" id="PF07963">
    <property type="entry name" value="N_methyl"/>
    <property type="match status" value="1"/>
</dbReference>
<evidence type="ECO:0000256" key="1">
    <source>
        <dbReference type="SAM" id="Phobius"/>
    </source>
</evidence>
<feature type="transmembrane region" description="Helical" evidence="1">
    <location>
        <begin position="21"/>
        <end position="45"/>
    </location>
</feature>
<dbReference type="Proteomes" id="UP000178808">
    <property type="component" value="Unassembled WGS sequence"/>
</dbReference>
<dbReference type="Gene3D" id="3.30.700.10">
    <property type="entry name" value="Glycoprotein, Type 4 Pilin"/>
    <property type="match status" value="1"/>
</dbReference>
<comment type="caution">
    <text evidence="2">The sequence shown here is derived from an EMBL/GenBank/DDBJ whole genome shotgun (WGS) entry which is preliminary data.</text>
</comment>
<sequence length="200" mass="21553">MQIQKKGFTLLPLDETRGKKGFTLLELLIVIGILAILASATAIVLNPAELLRQARDTQRLSDLDSVKSALALYATDNANPAFTAGPYSTNNATCGFGVACGIRNIYTVNGTTAWVPINLDTGITGGSPLPTYPRDPKNDATYQYAYKGDDVKDIFELNGRLESSKFKAMMTTDGGDKNTCTTYIEETCYYETGTAPGLSL</sequence>
<dbReference type="InterPro" id="IPR045584">
    <property type="entry name" value="Pilin-like"/>
</dbReference>
<organism evidence="2 3">
    <name type="scientific">Candidatus Colwellbacteria bacterium RIFCSPLOWO2_02_FULL_44_20b</name>
    <dbReference type="NCBI Taxonomy" id="1797691"/>
    <lineage>
        <taxon>Bacteria</taxon>
        <taxon>Candidatus Colwelliibacteriota</taxon>
    </lineage>
</organism>